<gene>
    <name evidence="1" type="ORF">D8I35_01535</name>
</gene>
<evidence type="ECO:0000313" key="2">
    <source>
        <dbReference type="Proteomes" id="UP000278006"/>
    </source>
</evidence>
<organism evidence="1 2">
    <name type="scientific">Corticibacter populi</name>
    <dbReference type="NCBI Taxonomy" id="1550736"/>
    <lineage>
        <taxon>Bacteria</taxon>
        <taxon>Pseudomonadati</taxon>
        <taxon>Pseudomonadota</taxon>
        <taxon>Betaproteobacteria</taxon>
        <taxon>Burkholderiales</taxon>
        <taxon>Comamonadaceae</taxon>
        <taxon>Corticibacter</taxon>
    </lineage>
</organism>
<accession>A0A3M6QXT2</accession>
<dbReference type="Proteomes" id="UP000278006">
    <property type="component" value="Unassembled WGS sequence"/>
</dbReference>
<protein>
    <submittedName>
        <fullName evidence="1">Uncharacterized protein</fullName>
    </submittedName>
</protein>
<dbReference type="EMBL" id="RDQO01000001">
    <property type="protein sequence ID" value="RMX07836.1"/>
    <property type="molecule type" value="Genomic_DNA"/>
</dbReference>
<comment type="caution">
    <text evidence="1">The sequence shown here is derived from an EMBL/GenBank/DDBJ whole genome shotgun (WGS) entry which is preliminary data.</text>
</comment>
<dbReference type="AlphaFoldDB" id="A0A3M6QXT2"/>
<dbReference type="RefSeq" id="WP_122225958.1">
    <property type="nucleotide sequence ID" value="NZ_RDQO01000001.1"/>
</dbReference>
<evidence type="ECO:0000313" key="1">
    <source>
        <dbReference type="EMBL" id="RMX07836.1"/>
    </source>
</evidence>
<sequence length="120" mass="13583">MKIKGYIGKTKLNWAIVVKTDTFDQRLMISDVVANGDQYGVKTESLVHNVLEGDGGFTILPGTKYQGNNGLDHVVQYVDEQTGKSMTMVMDSKQLAKMARPIWIRMRLEGLCSCRMHLWM</sequence>
<name>A0A3M6QXT2_9BURK</name>
<proteinExistence type="predicted"/>
<reference evidence="1 2" key="1">
    <citation type="submission" date="2018-10" db="EMBL/GenBank/DDBJ databases">
        <title>Draft genome of Cortibacter populi DSM10536.</title>
        <authorList>
            <person name="Bernier A.-M."/>
            <person name="Bernard K."/>
        </authorList>
    </citation>
    <scope>NUCLEOTIDE SEQUENCE [LARGE SCALE GENOMIC DNA]</scope>
    <source>
        <strain evidence="1 2">DSM 105136</strain>
    </source>
</reference>
<keyword evidence="2" id="KW-1185">Reference proteome</keyword>